<organism evidence="2 3">
    <name type="scientific">Prorocentrum cordatum</name>
    <dbReference type="NCBI Taxonomy" id="2364126"/>
    <lineage>
        <taxon>Eukaryota</taxon>
        <taxon>Sar</taxon>
        <taxon>Alveolata</taxon>
        <taxon>Dinophyceae</taxon>
        <taxon>Prorocentrales</taxon>
        <taxon>Prorocentraceae</taxon>
        <taxon>Prorocentrum</taxon>
    </lineage>
</organism>
<accession>A0ABN9RNJ6</accession>
<name>A0ABN9RNJ6_9DINO</name>
<proteinExistence type="predicted"/>
<dbReference type="EMBL" id="CAUYUJ010007446">
    <property type="protein sequence ID" value="CAK0820754.1"/>
    <property type="molecule type" value="Genomic_DNA"/>
</dbReference>
<keyword evidence="3" id="KW-1185">Reference proteome</keyword>
<evidence type="ECO:0000313" key="2">
    <source>
        <dbReference type="EMBL" id="CAK0820754.1"/>
    </source>
</evidence>
<evidence type="ECO:0000256" key="1">
    <source>
        <dbReference type="SAM" id="MobiDB-lite"/>
    </source>
</evidence>
<gene>
    <name evidence="2" type="ORF">PCOR1329_LOCUS22310</name>
</gene>
<evidence type="ECO:0000313" key="3">
    <source>
        <dbReference type="Proteomes" id="UP001189429"/>
    </source>
</evidence>
<sequence length="135" mass="14590">MGWGVRDHILEETARAVLQKVGADQPINLRAPYAFGSVVEVTFASDEVVRALAKKIQNLERPSVTERGWCGWDRLIPRRRGHKPEFDTRLRPSSAAQSTLPIGRAKSSSSATAPERSTSAESIGADSAGFGSSGR</sequence>
<protein>
    <submittedName>
        <fullName evidence="2">Uncharacterized protein</fullName>
    </submittedName>
</protein>
<dbReference type="Proteomes" id="UP001189429">
    <property type="component" value="Unassembled WGS sequence"/>
</dbReference>
<reference evidence="2" key="1">
    <citation type="submission" date="2023-10" db="EMBL/GenBank/DDBJ databases">
        <authorList>
            <person name="Chen Y."/>
            <person name="Shah S."/>
            <person name="Dougan E. K."/>
            <person name="Thang M."/>
            <person name="Chan C."/>
        </authorList>
    </citation>
    <scope>NUCLEOTIDE SEQUENCE [LARGE SCALE GENOMIC DNA]</scope>
</reference>
<feature type="region of interest" description="Disordered" evidence="1">
    <location>
        <begin position="81"/>
        <end position="135"/>
    </location>
</feature>
<feature type="compositionally biased region" description="Polar residues" evidence="1">
    <location>
        <begin position="94"/>
        <end position="121"/>
    </location>
</feature>
<comment type="caution">
    <text evidence="2">The sequence shown here is derived from an EMBL/GenBank/DDBJ whole genome shotgun (WGS) entry which is preliminary data.</text>
</comment>